<feature type="transmembrane region" description="Helical" evidence="2">
    <location>
        <begin position="150"/>
        <end position="171"/>
    </location>
</feature>
<evidence type="ECO:0000313" key="3">
    <source>
        <dbReference type="EMBL" id="PKZ41523.1"/>
    </source>
</evidence>
<dbReference type="EMBL" id="PKIZ01000012">
    <property type="protein sequence ID" value="PKZ41523.1"/>
    <property type="molecule type" value="Genomic_DNA"/>
</dbReference>
<evidence type="ECO:0000256" key="2">
    <source>
        <dbReference type="SAM" id="Phobius"/>
    </source>
</evidence>
<keyword evidence="2" id="KW-0812">Transmembrane</keyword>
<feature type="region of interest" description="Disordered" evidence="1">
    <location>
        <begin position="1"/>
        <end position="21"/>
    </location>
</feature>
<accession>A0A2I1PA69</accession>
<protein>
    <submittedName>
        <fullName evidence="3">Uncharacterized protein</fullName>
    </submittedName>
</protein>
<comment type="caution">
    <text evidence="3">The sequence shown here is derived from an EMBL/GenBank/DDBJ whole genome shotgun (WGS) entry which is preliminary data.</text>
</comment>
<dbReference type="AlphaFoldDB" id="A0A2I1PA69"/>
<dbReference type="OrthoDB" id="3831145at2"/>
<sequence length="182" mass="19187">MTYTQPGPNQPGGFQAAPSLDDHRDLRPVARPAAVDKAVKLMYAGAGLSLLSLLVGLLMRPSVAEMKDAMEQAGLSLSDAQIEQSLQQSFLTGIIGGLIGVGLWLLHAWAVGKGHNWARITGTVLGALNILGLLFGLLGLAVTLATTSGIIGFVLQVVSAALAAAIIYFMWRPENKPFFGQH</sequence>
<feature type="transmembrane region" description="Helical" evidence="2">
    <location>
        <begin position="124"/>
        <end position="144"/>
    </location>
</feature>
<gene>
    <name evidence="3" type="ORF">CYJ76_07355</name>
</gene>
<keyword evidence="4" id="KW-1185">Reference proteome</keyword>
<reference evidence="3 4" key="1">
    <citation type="submission" date="2017-12" db="EMBL/GenBank/DDBJ databases">
        <title>Phylogenetic diversity of female urinary microbiome.</title>
        <authorList>
            <person name="Thomas-White K."/>
            <person name="Wolfe A.J."/>
        </authorList>
    </citation>
    <scope>NUCLEOTIDE SEQUENCE [LARGE SCALE GENOMIC DNA]</scope>
    <source>
        <strain evidence="3 4">UMB1298</strain>
    </source>
</reference>
<organism evidence="3 4">
    <name type="scientific">Kytococcus schroeteri</name>
    <dbReference type="NCBI Taxonomy" id="138300"/>
    <lineage>
        <taxon>Bacteria</taxon>
        <taxon>Bacillati</taxon>
        <taxon>Actinomycetota</taxon>
        <taxon>Actinomycetes</taxon>
        <taxon>Micrococcales</taxon>
        <taxon>Kytococcaceae</taxon>
        <taxon>Kytococcus</taxon>
    </lineage>
</organism>
<dbReference type="Proteomes" id="UP000234206">
    <property type="component" value="Unassembled WGS sequence"/>
</dbReference>
<feature type="transmembrane region" description="Helical" evidence="2">
    <location>
        <begin position="41"/>
        <end position="59"/>
    </location>
</feature>
<proteinExistence type="predicted"/>
<evidence type="ECO:0000313" key="4">
    <source>
        <dbReference type="Proteomes" id="UP000234206"/>
    </source>
</evidence>
<name>A0A2I1PA69_9MICO</name>
<dbReference type="RefSeq" id="WP_070703323.1">
    <property type="nucleotide sequence ID" value="NZ_JBHLVH010000013.1"/>
</dbReference>
<feature type="transmembrane region" description="Helical" evidence="2">
    <location>
        <begin position="90"/>
        <end position="112"/>
    </location>
</feature>
<keyword evidence="2" id="KW-0472">Membrane</keyword>
<evidence type="ECO:0000256" key="1">
    <source>
        <dbReference type="SAM" id="MobiDB-lite"/>
    </source>
</evidence>
<keyword evidence="2" id="KW-1133">Transmembrane helix</keyword>